<name>A0A1I7WYC1_HETBA</name>
<dbReference type="WBParaSite" id="Hba_10119">
    <property type="protein sequence ID" value="Hba_10119"/>
    <property type="gene ID" value="Hba_10119"/>
</dbReference>
<evidence type="ECO:0000256" key="1">
    <source>
        <dbReference type="SAM" id="MobiDB-lite"/>
    </source>
</evidence>
<dbReference type="AlphaFoldDB" id="A0A1I7WYC1"/>
<organism evidence="2 3">
    <name type="scientific">Heterorhabditis bacteriophora</name>
    <name type="common">Entomopathogenic nematode worm</name>
    <dbReference type="NCBI Taxonomy" id="37862"/>
    <lineage>
        <taxon>Eukaryota</taxon>
        <taxon>Metazoa</taxon>
        <taxon>Ecdysozoa</taxon>
        <taxon>Nematoda</taxon>
        <taxon>Chromadorea</taxon>
        <taxon>Rhabditida</taxon>
        <taxon>Rhabditina</taxon>
        <taxon>Rhabditomorpha</taxon>
        <taxon>Strongyloidea</taxon>
        <taxon>Heterorhabditidae</taxon>
        <taxon>Heterorhabditis</taxon>
    </lineage>
</organism>
<sequence length="149" mass="17703">MEQLMDIDNQDNSKPKRRRSVTKLRARRDEIRVYITRLQEEKEKWDQMMENYKHRCQKAIDLADQLIEPPASRKAPLSELMETEAIQSPRYILNRVLKAFHNRNKSTETVGFLKANNNYTIKKIIDDMEVEANLVLEVLSKKIINIKYL</sequence>
<reference evidence="3" key="1">
    <citation type="submission" date="2016-11" db="UniProtKB">
        <authorList>
            <consortium name="WormBaseParasite"/>
        </authorList>
    </citation>
    <scope>IDENTIFICATION</scope>
</reference>
<protein>
    <submittedName>
        <fullName evidence="3">Uncharacterized protein</fullName>
    </submittedName>
</protein>
<feature type="region of interest" description="Disordered" evidence="1">
    <location>
        <begin position="1"/>
        <end position="23"/>
    </location>
</feature>
<dbReference type="Proteomes" id="UP000095283">
    <property type="component" value="Unplaced"/>
</dbReference>
<accession>A0A1I7WYC1</accession>
<keyword evidence="2" id="KW-1185">Reference proteome</keyword>
<evidence type="ECO:0000313" key="3">
    <source>
        <dbReference type="WBParaSite" id="Hba_10119"/>
    </source>
</evidence>
<evidence type="ECO:0000313" key="2">
    <source>
        <dbReference type="Proteomes" id="UP000095283"/>
    </source>
</evidence>
<proteinExistence type="predicted"/>